<dbReference type="EMBL" id="JACQAY010000077">
    <property type="protein sequence ID" value="MBI3539161.1"/>
    <property type="molecule type" value="Genomic_DNA"/>
</dbReference>
<reference evidence="2" key="1">
    <citation type="submission" date="2020-07" db="EMBL/GenBank/DDBJ databases">
        <title>Huge and variable diversity of episymbiotic CPR bacteria and DPANN archaea in groundwater ecosystems.</title>
        <authorList>
            <person name="He C.Y."/>
            <person name="Keren R."/>
            <person name="Whittaker M."/>
            <person name="Farag I.F."/>
            <person name="Doudna J."/>
            <person name="Cate J.H.D."/>
            <person name="Banfield J.F."/>
        </authorList>
    </citation>
    <scope>NUCLEOTIDE SEQUENCE</scope>
    <source>
        <strain evidence="2">NC_groundwater_928_Pr1_S-0.2um_72_17</strain>
    </source>
</reference>
<name>A0A9D6L5T7_UNCEI</name>
<comment type="caution">
    <text evidence="2">The sequence shown here is derived from an EMBL/GenBank/DDBJ whole genome shotgun (WGS) entry which is preliminary data.</text>
</comment>
<evidence type="ECO:0000256" key="1">
    <source>
        <dbReference type="SAM" id="Phobius"/>
    </source>
</evidence>
<dbReference type="Proteomes" id="UP000807850">
    <property type="component" value="Unassembled WGS sequence"/>
</dbReference>
<keyword evidence="1" id="KW-0812">Transmembrane</keyword>
<feature type="transmembrane region" description="Helical" evidence="1">
    <location>
        <begin position="61"/>
        <end position="79"/>
    </location>
</feature>
<accession>A0A9D6L5T7</accession>
<protein>
    <submittedName>
        <fullName evidence="2">FecR domain-containing protein</fullName>
    </submittedName>
</protein>
<keyword evidence="1" id="KW-0472">Membrane</keyword>
<dbReference type="AlphaFoldDB" id="A0A9D6L5T7"/>
<sequence length="272" mass="29205">MSADRFETLTPDERRARDAVRALEAPRAEPSFRARLKQDFVSGRIGERRALVLARPWWRSAWALAPAATAVAAAIVIILNRGPEWTVMSARGDGIAIVDDVPVPMAHMSEEARRLRPGARVRVPEGASLDLAAAGTLMMEIAPGSDVILPATPRRWFGRAVAARVGSGIARFTTGPSFHGARLAVATPEAGVEVTGTTLAVICEPAGTCVCVFEGVVRVTARGGSSEMVGAGRRRFVFRDGRAPESAEMRPTERTRLGNIHDHRAEWLGGGR</sequence>
<keyword evidence="1" id="KW-1133">Transmembrane helix</keyword>
<organism evidence="2 3">
    <name type="scientific">Eiseniibacteriota bacterium</name>
    <dbReference type="NCBI Taxonomy" id="2212470"/>
    <lineage>
        <taxon>Bacteria</taxon>
        <taxon>Candidatus Eiseniibacteriota</taxon>
    </lineage>
</organism>
<gene>
    <name evidence="2" type="ORF">HY076_02695</name>
</gene>
<evidence type="ECO:0000313" key="3">
    <source>
        <dbReference type="Proteomes" id="UP000807850"/>
    </source>
</evidence>
<evidence type="ECO:0000313" key="2">
    <source>
        <dbReference type="EMBL" id="MBI3539161.1"/>
    </source>
</evidence>
<proteinExistence type="predicted"/>
<dbReference type="Gene3D" id="2.60.120.1440">
    <property type="match status" value="1"/>
</dbReference>